<name>A0A7D6BSH0_FERL1</name>
<keyword evidence="1" id="KW-0689">Ribosomal protein</keyword>
<proteinExistence type="predicted"/>
<dbReference type="KEGG" id="flt:Sv326_0146"/>
<dbReference type="Proteomes" id="UP000510821">
    <property type="component" value="Chromosome"/>
</dbReference>
<evidence type="ECO:0000313" key="2">
    <source>
        <dbReference type="Proteomes" id="UP000510821"/>
    </source>
</evidence>
<dbReference type="InterPro" id="IPR038551">
    <property type="entry name" value="Ribosomal_eS26_sf"/>
</dbReference>
<dbReference type="GO" id="GO:0005840">
    <property type="term" value="C:ribosome"/>
    <property type="evidence" value="ECO:0007669"/>
    <property type="project" value="UniProtKB-KW"/>
</dbReference>
<gene>
    <name evidence="1" type="ORF">Sv326_0146</name>
</gene>
<organism evidence="1 2">
    <name type="scientific">Fermentimicrarchaeum limneticum</name>
    <dbReference type="NCBI Taxonomy" id="2795018"/>
    <lineage>
        <taxon>Archaea</taxon>
        <taxon>Candidatus Micrarchaeota</taxon>
        <taxon>Candidatus Fermentimicrarchaeales</taxon>
        <taxon>Candidatus Fermentimicrarchaeaceae</taxon>
        <taxon>Candidatus Fermentimicrarchaeum</taxon>
    </lineage>
</organism>
<reference evidence="2" key="1">
    <citation type="submission" date="2020-07" db="EMBL/GenBank/DDBJ databases">
        <title>Metabolic diversity and evolutionary history of the archaeal phylum ###Micrarchaeota### uncovered from a freshwater lake metagenome.</title>
        <authorList>
            <person name="Kadnikov V.V."/>
            <person name="Savvichev A.S."/>
            <person name="Mardanov A.V."/>
            <person name="Beletsky A.V."/>
            <person name="Chupakov A.V."/>
            <person name="Kokryatskaya N.M."/>
            <person name="Pimenov N.V."/>
            <person name="Ravin N.V."/>
        </authorList>
    </citation>
    <scope>NUCLEOTIDE SEQUENCE [LARGE SCALE GENOMIC DNA]</scope>
</reference>
<dbReference type="AlphaFoldDB" id="A0A7D6BSH0"/>
<sequence>MRGRDHMVICVACGRRLPRGKAVTYERSIIFSTDLKTADDVKLIERRKSYYCPSCGKSLGIYEKKKRRAMAKYNR</sequence>
<evidence type="ECO:0000313" key="1">
    <source>
        <dbReference type="EMBL" id="QLJ52321.1"/>
    </source>
</evidence>
<accession>A0A7D6BSH0</accession>
<dbReference type="Gene3D" id="3.30.1740.20">
    <property type="entry name" value="Ribosomal protein S26e"/>
    <property type="match status" value="1"/>
</dbReference>
<protein>
    <submittedName>
        <fullName evidence="1">30S ribosomal protein S26e</fullName>
    </submittedName>
</protein>
<dbReference type="EMBL" id="CP058998">
    <property type="protein sequence ID" value="QLJ52321.1"/>
    <property type="molecule type" value="Genomic_DNA"/>
</dbReference>
<keyword evidence="1" id="KW-0687">Ribonucleoprotein</keyword>